<dbReference type="AlphaFoldDB" id="A0A7W4NM14"/>
<comment type="caution">
    <text evidence="2">The sequence shown here is derived from an EMBL/GenBank/DDBJ whole genome shotgun (WGS) entry which is preliminary data.</text>
</comment>
<proteinExistence type="predicted"/>
<sequence length="139" mass="15155">MAHSIKRPDRRNAMTRRLATRAAVLMALSATGACLGTPTDARAAAAADPFTGRWAAMGISPVVIAAPDSHHQIQITLPDELHAITRHQFTLTRHDHTTLQSIDRDPLVTFRMVSENSADLTIKGNKPGQMLDLPLSRDD</sequence>
<evidence type="ECO:0000313" key="3">
    <source>
        <dbReference type="Proteomes" id="UP000550787"/>
    </source>
</evidence>
<organism evidence="2 3">
    <name type="scientific">Gluconacetobacter diazotrophicus</name>
    <name type="common">Acetobacter diazotrophicus</name>
    <dbReference type="NCBI Taxonomy" id="33996"/>
    <lineage>
        <taxon>Bacteria</taxon>
        <taxon>Pseudomonadati</taxon>
        <taxon>Pseudomonadota</taxon>
        <taxon>Alphaproteobacteria</taxon>
        <taxon>Acetobacterales</taxon>
        <taxon>Acetobacteraceae</taxon>
        <taxon>Gluconacetobacter</taxon>
    </lineage>
</organism>
<dbReference type="PROSITE" id="PS51318">
    <property type="entry name" value="TAT"/>
    <property type="match status" value="1"/>
</dbReference>
<dbReference type="PROSITE" id="PS51257">
    <property type="entry name" value="PROKAR_LIPOPROTEIN"/>
    <property type="match status" value="1"/>
</dbReference>
<dbReference type="Proteomes" id="UP000550787">
    <property type="component" value="Unassembled WGS sequence"/>
</dbReference>
<accession>A0A7W4NM14</accession>
<protein>
    <submittedName>
        <fullName evidence="2">Uncharacterized protein</fullName>
    </submittedName>
</protein>
<dbReference type="EMBL" id="JABEQG010000017">
    <property type="protein sequence ID" value="MBB2156735.1"/>
    <property type="molecule type" value="Genomic_DNA"/>
</dbReference>
<feature type="signal peptide" evidence="1">
    <location>
        <begin position="1"/>
        <end position="32"/>
    </location>
</feature>
<keyword evidence="1" id="KW-0732">Signal</keyword>
<evidence type="ECO:0000313" key="2">
    <source>
        <dbReference type="EMBL" id="MBB2156735.1"/>
    </source>
</evidence>
<name>A0A7W4NM14_GLUDI</name>
<gene>
    <name evidence="2" type="ORF">HLH33_10495</name>
</gene>
<dbReference type="InterPro" id="IPR006311">
    <property type="entry name" value="TAT_signal"/>
</dbReference>
<evidence type="ECO:0000256" key="1">
    <source>
        <dbReference type="SAM" id="SignalP"/>
    </source>
</evidence>
<feature type="chain" id="PRO_5031272587" evidence="1">
    <location>
        <begin position="33"/>
        <end position="139"/>
    </location>
</feature>
<reference evidence="2 3" key="1">
    <citation type="submission" date="2020-04" db="EMBL/GenBank/DDBJ databases">
        <title>Description of novel Gluconacetobacter.</title>
        <authorList>
            <person name="Sombolestani A."/>
        </authorList>
    </citation>
    <scope>NUCLEOTIDE SEQUENCE [LARGE SCALE GENOMIC DNA]</scope>
    <source>
        <strain evidence="2 3">LMG 7603</strain>
    </source>
</reference>